<reference evidence="3" key="1">
    <citation type="submission" date="2019-12" db="EMBL/GenBank/DDBJ databases">
        <title>Complete genome of Terracaulis silvestris 0127_4.</title>
        <authorList>
            <person name="Vieira S."/>
            <person name="Riedel T."/>
            <person name="Sproer C."/>
            <person name="Pascual J."/>
            <person name="Boedeker C."/>
            <person name="Overmann J."/>
        </authorList>
    </citation>
    <scope>NUCLEOTIDE SEQUENCE [LARGE SCALE GENOMIC DNA]</scope>
    <source>
        <strain evidence="3">0127_4</strain>
    </source>
</reference>
<feature type="transmembrane region" description="Helical" evidence="1">
    <location>
        <begin position="68"/>
        <end position="90"/>
    </location>
</feature>
<evidence type="ECO:0000256" key="1">
    <source>
        <dbReference type="SAM" id="Phobius"/>
    </source>
</evidence>
<proteinExistence type="predicted"/>
<dbReference type="RefSeq" id="WP_158767400.1">
    <property type="nucleotide sequence ID" value="NZ_CP047045.1"/>
</dbReference>
<evidence type="ECO:0000313" key="3">
    <source>
        <dbReference type="Proteomes" id="UP000431269"/>
    </source>
</evidence>
<dbReference type="KEGG" id="tsv:DSM104635_03481"/>
<keyword evidence="1" id="KW-1133">Transmembrane helix</keyword>
<organism evidence="2 3">
    <name type="scientific">Terricaulis silvestris</name>
    <dbReference type="NCBI Taxonomy" id="2686094"/>
    <lineage>
        <taxon>Bacteria</taxon>
        <taxon>Pseudomonadati</taxon>
        <taxon>Pseudomonadota</taxon>
        <taxon>Alphaproteobacteria</taxon>
        <taxon>Caulobacterales</taxon>
        <taxon>Caulobacteraceae</taxon>
        <taxon>Terricaulis</taxon>
    </lineage>
</organism>
<keyword evidence="1" id="KW-0812">Transmembrane</keyword>
<dbReference type="Proteomes" id="UP000431269">
    <property type="component" value="Chromosome"/>
</dbReference>
<evidence type="ECO:0008006" key="4">
    <source>
        <dbReference type="Google" id="ProtNLM"/>
    </source>
</evidence>
<feature type="transmembrane region" description="Helical" evidence="1">
    <location>
        <begin position="96"/>
        <end position="118"/>
    </location>
</feature>
<name>A0A6I6MR16_9CAUL</name>
<dbReference type="AlphaFoldDB" id="A0A6I6MR16"/>
<gene>
    <name evidence="2" type="ORF">DSM104635_03481</name>
</gene>
<feature type="transmembrane region" description="Helical" evidence="1">
    <location>
        <begin position="36"/>
        <end position="56"/>
    </location>
</feature>
<keyword evidence="3" id="KW-1185">Reference proteome</keyword>
<keyword evidence="1" id="KW-0472">Membrane</keyword>
<sequence length="145" mass="15183">MRVEPFALAIAFAITVFGQVIYHSIARTVGPSRQPFELIAAAYLFGLIAVVWVGLATKQMSVGGLISLRTLIPALGLGIAVALVEVGYIYSYRAGLPIGTGALSILAVTTLALVPIGMAMFAEQLTLKVFAGAALAAFGVWLMRS</sequence>
<accession>A0A6I6MR16</accession>
<protein>
    <recommendedName>
        <fullName evidence="4">EamA-like transporter family protein</fullName>
    </recommendedName>
</protein>
<feature type="transmembrane region" description="Helical" evidence="1">
    <location>
        <begin position="125"/>
        <end position="143"/>
    </location>
</feature>
<evidence type="ECO:0000313" key="2">
    <source>
        <dbReference type="EMBL" id="QGZ96621.1"/>
    </source>
</evidence>
<dbReference type="EMBL" id="CP047045">
    <property type="protein sequence ID" value="QGZ96621.1"/>
    <property type="molecule type" value="Genomic_DNA"/>
</dbReference>